<sequence length="348" mass="40330">MARRERIRAMFEPSDVSKPIFLLVTSTLGSKDCNRGPPKVSGGFVKLYGDKLLDSSVWVGTPHNVKILWITMLSLADREGQVMKSLPGLARRADLTRTETVEALSFLMAPDPDSQTKLYEGRRVQELEKGWLLLNYVDHRDYRSDKQIVWAAQKREWRKKRAEEELQELGGHVQDVQRTSEEKDTEIEQSQSHIPSPKPHSARMDLVPTRDRPIVANTVLESLKLIGQIEIVEKELFKWQIRAGFAYWVAKMGKDNARVKLSLGRWDRLKKYIKMYNLETCLYAIDGARIHPDMNQDGRTFHEFEEIFMNKPEGPGRVEKLSEYARKKDKHPKHRLLEEHPKLEGQTC</sequence>
<comment type="caution">
    <text evidence="2">The sequence shown here is derived from an EMBL/GenBank/DDBJ whole genome shotgun (WGS) entry which is preliminary data.</text>
</comment>
<dbReference type="EMBL" id="LAZR01013682">
    <property type="protein sequence ID" value="KKM20857.1"/>
    <property type="molecule type" value="Genomic_DNA"/>
</dbReference>
<feature type="region of interest" description="Disordered" evidence="1">
    <location>
        <begin position="168"/>
        <end position="203"/>
    </location>
</feature>
<accession>A0A0F9I067</accession>
<organism evidence="2">
    <name type="scientific">marine sediment metagenome</name>
    <dbReference type="NCBI Taxonomy" id="412755"/>
    <lineage>
        <taxon>unclassified sequences</taxon>
        <taxon>metagenomes</taxon>
        <taxon>ecological metagenomes</taxon>
    </lineage>
</organism>
<feature type="compositionally biased region" description="Basic and acidic residues" evidence="1">
    <location>
        <begin position="335"/>
        <end position="348"/>
    </location>
</feature>
<proteinExistence type="predicted"/>
<protein>
    <submittedName>
        <fullName evidence="2">Uncharacterized protein</fullName>
    </submittedName>
</protein>
<reference evidence="2" key="1">
    <citation type="journal article" date="2015" name="Nature">
        <title>Complex archaea that bridge the gap between prokaryotes and eukaryotes.</title>
        <authorList>
            <person name="Spang A."/>
            <person name="Saw J.H."/>
            <person name="Jorgensen S.L."/>
            <person name="Zaremba-Niedzwiedzka K."/>
            <person name="Martijn J."/>
            <person name="Lind A.E."/>
            <person name="van Eijk R."/>
            <person name="Schleper C."/>
            <person name="Guy L."/>
            <person name="Ettema T.J."/>
        </authorList>
    </citation>
    <scope>NUCLEOTIDE SEQUENCE</scope>
</reference>
<gene>
    <name evidence="2" type="ORF">LCGC14_1641290</name>
</gene>
<evidence type="ECO:0000313" key="2">
    <source>
        <dbReference type="EMBL" id="KKM20857.1"/>
    </source>
</evidence>
<evidence type="ECO:0000256" key="1">
    <source>
        <dbReference type="SAM" id="MobiDB-lite"/>
    </source>
</evidence>
<name>A0A0F9I067_9ZZZZ</name>
<dbReference type="AlphaFoldDB" id="A0A0F9I067"/>
<feature type="region of interest" description="Disordered" evidence="1">
    <location>
        <begin position="325"/>
        <end position="348"/>
    </location>
</feature>